<organism evidence="1 2">
    <name type="scientific">Trichuris suis</name>
    <name type="common">pig whipworm</name>
    <dbReference type="NCBI Taxonomy" id="68888"/>
    <lineage>
        <taxon>Eukaryota</taxon>
        <taxon>Metazoa</taxon>
        <taxon>Ecdysozoa</taxon>
        <taxon>Nematoda</taxon>
        <taxon>Enoplea</taxon>
        <taxon>Dorylaimia</taxon>
        <taxon>Trichinellida</taxon>
        <taxon>Trichuridae</taxon>
        <taxon>Trichuris</taxon>
    </lineage>
</organism>
<keyword evidence="2" id="KW-1185">Reference proteome</keyword>
<reference evidence="1 2" key="1">
    <citation type="journal article" date="2014" name="Nat. Genet.">
        <title>Genome and transcriptome of the porcine whipworm Trichuris suis.</title>
        <authorList>
            <person name="Jex A.R."/>
            <person name="Nejsum P."/>
            <person name="Schwarz E.M."/>
            <person name="Hu L."/>
            <person name="Young N.D."/>
            <person name="Hall R.S."/>
            <person name="Korhonen P.K."/>
            <person name="Liao S."/>
            <person name="Thamsborg S."/>
            <person name="Xia J."/>
            <person name="Xu P."/>
            <person name="Wang S."/>
            <person name="Scheerlinck J.P."/>
            <person name="Hofmann A."/>
            <person name="Sternberg P.W."/>
            <person name="Wang J."/>
            <person name="Gasser R.B."/>
        </authorList>
    </citation>
    <scope>NUCLEOTIDE SEQUENCE [LARGE SCALE GENOMIC DNA]</scope>
    <source>
        <strain evidence="1">DCEP-RM93M</strain>
    </source>
</reference>
<evidence type="ECO:0008006" key="3">
    <source>
        <dbReference type="Google" id="ProtNLM"/>
    </source>
</evidence>
<accession>A0A085ME34</accession>
<dbReference type="PANTHER" id="PTHR28596">
    <property type="entry name" value="BBSOME-INTERACTING PROTEIN 1"/>
    <property type="match status" value="1"/>
</dbReference>
<dbReference type="InterPro" id="IPR028233">
    <property type="entry name" value="BBIP10"/>
</dbReference>
<evidence type="ECO:0000313" key="1">
    <source>
        <dbReference type="EMBL" id="KFD55480.1"/>
    </source>
</evidence>
<protein>
    <recommendedName>
        <fullName evidence="3">BBSome-interacting protein 1</fullName>
    </recommendedName>
</protein>
<sequence length="148" mass="16640">MNATSIRALLTPTSPVYETKFSLIPPLLTNDNLNIFVVLSSQRFHGNEEKSNNARLRSSAVGMDAMNLETILPKNGLLFDEIELDPIFCKPKIMPLKSMTLVKLEKLQRQMEEKLEEKTIDKGSEVADLLNHASQETKVDVWKADVGL</sequence>
<gene>
    <name evidence="1" type="ORF">M513_03532</name>
</gene>
<dbReference type="GO" id="GO:0034464">
    <property type="term" value="C:BBSome"/>
    <property type="evidence" value="ECO:0007669"/>
    <property type="project" value="InterPro"/>
</dbReference>
<dbReference type="GO" id="GO:0060271">
    <property type="term" value="P:cilium assembly"/>
    <property type="evidence" value="ECO:0007669"/>
    <property type="project" value="InterPro"/>
</dbReference>
<dbReference type="AlphaFoldDB" id="A0A085ME34"/>
<dbReference type="GO" id="GO:0097500">
    <property type="term" value="P:receptor localization to non-motile cilium"/>
    <property type="evidence" value="ECO:0007669"/>
    <property type="project" value="TreeGrafter"/>
</dbReference>
<dbReference type="EMBL" id="KL363199">
    <property type="protein sequence ID" value="KFD55480.1"/>
    <property type="molecule type" value="Genomic_DNA"/>
</dbReference>
<proteinExistence type="predicted"/>
<dbReference type="PANTHER" id="PTHR28596:SF1">
    <property type="entry name" value="BBSOME-INTERACTING PROTEIN 1"/>
    <property type="match status" value="1"/>
</dbReference>
<dbReference type="Pfam" id="PF14777">
    <property type="entry name" value="BBIP10"/>
    <property type="match status" value="1"/>
</dbReference>
<evidence type="ECO:0000313" key="2">
    <source>
        <dbReference type="Proteomes" id="UP000030764"/>
    </source>
</evidence>
<dbReference type="Proteomes" id="UP000030764">
    <property type="component" value="Unassembled WGS sequence"/>
</dbReference>
<name>A0A085ME34_9BILA</name>